<dbReference type="PANTHER" id="PTHR43475">
    <property type="entry name" value="METHYLTHIORIBOSE-1-PHOSPHATE ISOMERASE"/>
    <property type="match status" value="1"/>
</dbReference>
<feature type="active site" description="Proton donor" evidence="6">
    <location>
        <position position="263"/>
    </location>
</feature>
<keyword evidence="2 6" id="KW-0028">Amino-acid biosynthesis</keyword>
<dbReference type="Gene3D" id="3.40.50.10470">
    <property type="entry name" value="Translation initiation factor eif-2b, domain 2"/>
    <property type="match status" value="1"/>
</dbReference>
<dbReference type="InterPro" id="IPR037171">
    <property type="entry name" value="NagB/RpiA_transferase-like"/>
</dbReference>
<dbReference type="AlphaFoldDB" id="A0A4P9Z0I8"/>
<organism evidence="7 8">
    <name type="scientific">Syncephalis pseudoplumigaleata</name>
    <dbReference type="NCBI Taxonomy" id="1712513"/>
    <lineage>
        <taxon>Eukaryota</taxon>
        <taxon>Fungi</taxon>
        <taxon>Fungi incertae sedis</taxon>
        <taxon>Zoopagomycota</taxon>
        <taxon>Zoopagomycotina</taxon>
        <taxon>Zoopagomycetes</taxon>
        <taxon>Zoopagales</taxon>
        <taxon>Piptocephalidaceae</taxon>
        <taxon>Syncephalis</taxon>
    </lineage>
</organism>
<dbReference type="SUPFAM" id="SSF100950">
    <property type="entry name" value="NagB/RpiA/CoA transferase-like"/>
    <property type="match status" value="1"/>
</dbReference>
<evidence type="ECO:0000256" key="2">
    <source>
        <dbReference type="ARBA" id="ARBA00022605"/>
    </source>
</evidence>
<evidence type="ECO:0000256" key="1">
    <source>
        <dbReference type="ARBA" id="ARBA00022490"/>
    </source>
</evidence>
<comment type="similarity">
    <text evidence="6">Belongs to the eIF-2B alpha/beta/delta subunits family. MtnA subfamily.</text>
</comment>
<dbReference type="HAMAP" id="MF_01678">
    <property type="entry name" value="Salvage_MtnA"/>
    <property type="match status" value="1"/>
</dbReference>
<reference evidence="8" key="1">
    <citation type="journal article" date="2018" name="Nat. Microbiol.">
        <title>Leveraging single-cell genomics to expand the fungal tree of life.</title>
        <authorList>
            <person name="Ahrendt S.R."/>
            <person name="Quandt C.A."/>
            <person name="Ciobanu D."/>
            <person name="Clum A."/>
            <person name="Salamov A."/>
            <person name="Andreopoulos B."/>
            <person name="Cheng J.F."/>
            <person name="Woyke T."/>
            <person name="Pelin A."/>
            <person name="Henrissat B."/>
            <person name="Reynolds N.K."/>
            <person name="Benny G.L."/>
            <person name="Smith M.E."/>
            <person name="James T.Y."/>
            <person name="Grigoriev I.V."/>
        </authorList>
    </citation>
    <scope>NUCLEOTIDE SEQUENCE [LARGE SCALE GENOMIC DNA]</scope>
    <source>
        <strain evidence="8">Benny S71-1</strain>
    </source>
</reference>
<dbReference type="FunFam" id="1.20.120.420:FF:000003">
    <property type="entry name" value="Methylthioribose-1-phosphate isomerase"/>
    <property type="match status" value="1"/>
</dbReference>
<keyword evidence="1 6" id="KW-0963">Cytoplasm</keyword>
<evidence type="ECO:0000313" key="7">
    <source>
        <dbReference type="EMBL" id="RKP24860.1"/>
    </source>
</evidence>
<evidence type="ECO:0000256" key="4">
    <source>
        <dbReference type="ARBA" id="ARBA00023235"/>
    </source>
</evidence>
<name>A0A4P9Z0I8_9FUNG</name>
<evidence type="ECO:0000313" key="8">
    <source>
        <dbReference type="Proteomes" id="UP000278143"/>
    </source>
</evidence>
<feature type="site" description="Transition state stabilizer" evidence="6">
    <location>
        <position position="183"/>
    </location>
</feature>
<dbReference type="UniPathway" id="UPA00904">
    <property type="reaction ID" value="UER00874"/>
</dbReference>
<protein>
    <recommendedName>
        <fullName evidence="6">Methylthioribose-1-phosphate isomerase</fullName>
        <shortName evidence="6">M1Pi</shortName>
        <shortName evidence="6">MTR-1-P isomerase</shortName>
        <ecNumber evidence="6">5.3.1.23</ecNumber>
    </recommendedName>
    <alternativeName>
        <fullName evidence="6">S-methyl-5-thioribose-1-phosphate isomerase</fullName>
    </alternativeName>
    <alternativeName>
        <fullName evidence="6">Translation initiation factor eIF-2B subunit alpha/beta/delta-like protein</fullName>
    </alternativeName>
</protein>
<dbReference type="GO" id="GO:0005634">
    <property type="term" value="C:nucleus"/>
    <property type="evidence" value="ECO:0007669"/>
    <property type="project" value="UniProtKB-SubCell"/>
</dbReference>
<comment type="function">
    <text evidence="6">Catalyzes the interconversion of methylthioribose-1-phosphate (MTR-1-P) into methylthioribulose-1-phosphate (MTRu-1-P).</text>
</comment>
<dbReference type="NCBIfam" id="TIGR00524">
    <property type="entry name" value="eIF-2B_rel"/>
    <property type="match status" value="1"/>
</dbReference>
<dbReference type="NCBIfam" id="TIGR00512">
    <property type="entry name" value="salvage_mtnA"/>
    <property type="match status" value="1"/>
</dbReference>
<dbReference type="Proteomes" id="UP000278143">
    <property type="component" value="Unassembled WGS sequence"/>
</dbReference>
<dbReference type="FunFam" id="3.40.50.10470:FF:000003">
    <property type="entry name" value="Methylthioribose-1-phosphate isomerase"/>
    <property type="match status" value="1"/>
</dbReference>
<gene>
    <name evidence="6" type="primary">MRI1</name>
    <name evidence="7" type="ORF">SYNPS1DRAFT_33118</name>
</gene>
<dbReference type="GO" id="GO:0046523">
    <property type="term" value="F:S-methyl-5-thioribose-1-phosphate isomerase activity"/>
    <property type="evidence" value="ECO:0007669"/>
    <property type="project" value="UniProtKB-UniRule"/>
</dbReference>
<evidence type="ECO:0000256" key="6">
    <source>
        <dbReference type="HAMAP-Rule" id="MF_03119"/>
    </source>
</evidence>
<dbReference type="Gene3D" id="1.20.120.420">
    <property type="entry name" value="translation initiation factor eif-2b, domain 1"/>
    <property type="match status" value="1"/>
</dbReference>
<comment type="catalytic activity">
    <reaction evidence="6">
        <text>5-(methylsulfanyl)-alpha-D-ribose 1-phosphate = 5-(methylsulfanyl)-D-ribulose 1-phosphate</text>
        <dbReference type="Rhea" id="RHEA:19989"/>
        <dbReference type="ChEBI" id="CHEBI:58533"/>
        <dbReference type="ChEBI" id="CHEBI:58548"/>
        <dbReference type="EC" id="5.3.1.23"/>
    </reaction>
</comment>
<dbReference type="InterPro" id="IPR005251">
    <property type="entry name" value="IF-M1Pi"/>
</dbReference>
<dbReference type="PANTHER" id="PTHR43475:SF1">
    <property type="entry name" value="METHYLTHIORIBOSE-1-PHOSPHATE ISOMERASE"/>
    <property type="match status" value="1"/>
</dbReference>
<keyword evidence="4 6" id="KW-0413">Isomerase</keyword>
<dbReference type="GO" id="GO:0019509">
    <property type="term" value="P:L-methionine salvage from methylthioadenosine"/>
    <property type="evidence" value="ECO:0007669"/>
    <property type="project" value="UniProtKB-UniRule"/>
</dbReference>
<dbReference type="InterPro" id="IPR000649">
    <property type="entry name" value="IF-2B-related"/>
</dbReference>
<dbReference type="NCBIfam" id="NF004326">
    <property type="entry name" value="PRK05720.1"/>
    <property type="match status" value="1"/>
</dbReference>
<comment type="subcellular location">
    <subcellularLocation>
        <location evidence="6">Cytoplasm</location>
    </subcellularLocation>
    <subcellularLocation>
        <location evidence="6">Nucleus</location>
    </subcellularLocation>
</comment>
<keyword evidence="5 6" id="KW-0539">Nucleus</keyword>
<dbReference type="EC" id="5.3.1.23" evidence="6"/>
<accession>A0A4P9Z0I8</accession>
<dbReference type="EMBL" id="KZ990000">
    <property type="protein sequence ID" value="RKP24860.1"/>
    <property type="molecule type" value="Genomic_DNA"/>
</dbReference>
<keyword evidence="3 6" id="KW-0486">Methionine biosynthesis</keyword>
<dbReference type="InterPro" id="IPR042529">
    <property type="entry name" value="IF_2B-like_C"/>
</dbReference>
<dbReference type="InterPro" id="IPR011559">
    <property type="entry name" value="Initiation_fac_2B_a/b/d"/>
</dbReference>
<dbReference type="Pfam" id="PF01008">
    <property type="entry name" value="IF-2B"/>
    <property type="match status" value="1"/>
</dbReference>
<dbReference type="GO" id="GO:0005737">
    <property type="term" value="C:cytoplasm"/>
    <property type="evidence" value="ECO:0007669"/>
    <property type="project" value="UniProtKB-SubCell"/>
</dbReference>
<evidence type="ECO:0000256" key="5">
    <source>
        <dbReference type="ARBA" id="ARBA00023242"/>
    </source>
</evidence>
<keyword evidence="8" id="KW-1185">Reference proteome</keyword>
<dbReference type="OrthoDB" id="2461at2759"/>
<comment type="pathway">
    <text evidence="6">Amino-acid biosynthesis; L-methionine biosynthesis via salvage pathway; L-methionine from S-methyl-5-thio-alpha-D-ribose 1-phosphate: step 1/6.</text>
</comment>
<sequence>MTSTCARIAIRYDREHGLQILDQLLLPYQSVYEAVASVNDAHSAIRQMKVRGAPAIAIVAALSVAVELQRRYVAGEWQQAADVARFVQASFDHLRTSRPTAVNLFRAADTLTRDIHDIATTSNVAATVEAYLARAEQMLADDLADNRQVGVHGAAALLQACHASTASSRADEARPSIAVLTHCNTGALATAGFGTALGIIRQLHRQGQLSHAYCTETRPYAQGARLTAYELVHEDIPATLVGDAMVGALMQAGRVDAVVVGADRVAANGDTANKIGTYQLAVLAAHHNVPFFVAAPKTSIDRQLPDGSSIEIEERPGCELTDVRGAALREDRTIAVDEHGRPMLQTIRVAAPNIHVWNPGFDVTPASLIRAIITEQGAVWPDEQGRYDMAQLFTNA</sequence>
<proteinExistence type="inferred from homology"/>
<dbReference type="InterPro" id="IPR027363">
    <property type="entry name" value="M1Pi_N"/>
</dbReference>
<evidence type="ECO:0000256" key="3">
    <source>
        <dbReference type="ARBA" id="ARBA00023167"/>
    </source>
</evidence>